<evidence type="ECO:0000256" key="3">
    <source>
        <dbReference type="ARBA" id="ARBA00022737"/>
    </source>
</evidence>
<dbReference type="Pfam" id="PF11916">
    <property type="entry name" value="Vac14_Fig4_bd"/>
    <property type="match status" value="1"/>
</dbReference>
<dbReference type="InterPro" id="IPR026825">
    <property type="entry name" value="Vac14"/>
</dbReference>
<dbReference type="VEuPathDB" id="TriTrypDB:LtaPh_1415200"/>
<dbReference type="GO" id="GO:0006661">
    <property type="term" value="P:phosphatidylinositol biosynthetic process"/>
    <property type="evidence" value="ECO:0007669"/>
    <property type="project" value="InterPro"/>
</dbReference>
<dbReference type="EMBL" id="BLBS01000018">
    <property type="protein sequence ID" value="GET87179.1"/>
    <property type="molecule type" value="Genomic_DNA"/>
</dbReference>
<evidence type="ECO:0000256" key="4">
    <source>
        <dbReference type="ARBA" id="ARBA00023136"/>
    </source>
</evidence>
<proteinExistence type="inferred from homology"/>
<evidence type="ECO:0000313" key="7">
    <source>
        <dbReference type="Proteomes" id="UP000419144"/>
    </source>
</evidence>
<keyword evidence="4" id="KW-0472">Membrane</keyword>
<dbReference type="Gene3D" id="1.25.10.10">
    <property type="entry name" value="Leucine-rich Repeat Variant"/>
    <property type="match status" value="1"/>
</dbReference>
<gene>
    <name evidence="6" type="ORF">LtaPh_1415200</name>
</gene>
<reference evidence="6" key="1">
    <citation type="submission" date="2019-11" db="EMBL/GenBank/DDBJ databases">
        <title>Leishmania tarentolae CDS.</title>
        <authorList>
            <person name="Goto Y."/>
            <person name="Yamagishi J."/>
        </authorList>
    </citation>
    <scope>NUCLEOTIDE SEQUENCE [LARGE SCALE GENOMIC DNA]</scope>
    <source>
        <strain evidence="6">Parrot Tar II</strain>
    </source>
</reference>
<dbReference type="SUPFAM" id="SSF48371">
    <property type="entry name" value="ARM repeat"/>
    <property type="match status" value="1"/>
</dbReference>
<dbReference type="PANTHER" id="PTHR16023">
    <property type="entry name" value="TAX1 BINDING PROTEIN-RELATED"/>
    <property type="match status" value="1"/>
</dbReference>
<name>A0A640KI63_LEITA</name>
<evidence type="ECO:0000256" key="2">
    <source>
        <dbReference type="ARBA" id="ARBA00010225"/>
    </source>
</evidence>
<dbReference type="AlphaFoldDB" id="A0A640KI63"/>
<comment type="caution">
    <text evidence="6">The sequence shown here is derived from an EMBL/GenBank/DDBJ whole genome shotgun (WGS) entry which is preliminary data.</text>
</comment>
<dbReference type="Pfam" id="PF12755">
    <property type="entry name" value="Vac14_Fab1_bd"/>
    <property type="match status" value="1"/>
</dbReference>
<sequence length="694" mass="76597">MTDPLALQGARKALIEGKADARTRAAQAISSRTSQLYRDVPPTEAKEVVVRELRCVEEQLLRSTAAIYRRAGLLFIRAVCAGLPPYPLGSDLLTHLLDPVLRSMGDADPIVRIAAIEACYEFVRNHGAEAWRARFTDLFTALSIAVSDRDKRVFLLAEEVSCTLKESVSRSAVATVDMNAFASFVCDTLGNYTSASGPLVVDVSAAVPQWVLQWLRFVLELPGCHFTASMVALLRVLLAASVSNDANVFRILRECRHGVSQHYSAELAGDVCEVVGVLCTCVHEATSAQTRVFCLEWLSELVHLGIHDALFQGHLSRVLQTTLPELSSVDGATHTAAVTANQEVQRAIVSAGEGVPAVEIDRLFQCVIELLDRGAGEETLLGGLDWLLVLHHLSPATSENILGNVLGRITMLLDVAAENVALRATEVACMLTNNCHFSEFVRLVLHRLLHHIHDGHLLRRFPDVVRQLHTLRRGLEEGEWKEAVLVHFARALSGITDLRFVSKMVLSLQAILVTFPEFEDVRTVLRCGLTNTNAEGIFSTLLQCWRYSAVALLSLGLLCRHFVLTRRICEHLGEGEMSVVTYVQLDHLVQQLESSAFTFLRVALLHPTACPALVETLYVLLLLLPQSSPHYAMLSRRLQPVTALMQLEKVASEPFSATVQVEVSAAHWGQYISAQEALLQYEKNVARLREDIPV</sequence>
<organism evidence="6 7">
    <name type="scientific">Leishmania tarentolae</name>
    <name type="common">Sauroleishmania tarentolae</name>
    <dbReference type="NCBI Taxonomy" id="5689"/>
    <lineage>
        <taxon>Eukaryota</taxon>
        <taxon>Discoba</taxon>
        <taxon>Euglenozoa</taxon>
        <taxon>Kinetoplastea</taxon>
        <taxon>Metakinetoplastina</taxon>
        <taxon>Trypanosomatida</taxon>
        <taxon>Trypanosomatidae</taxon>
        <taxon>Leishmaniinae</taxon>
        <taxon>Leishmania</taxon>
        <taxon>lizard Leishmania</taxon>
    </lineage>
</organism>
<accession>A0A640KI63</accession>
<keyword evidence="3" id="KW-0677">Repeat</keyword>
<dbReference type="GO" id="GO:0070772">
    <property type="term" value="C:PAS complex"/>
    <property type="evidence" value="ECO:0007669"/>
    <property type="project" value="InterPro"/>
</dbReference>
<comment type="subcellular location">
    <subcellularLocation>
        <location evidence="1">Endomembrane system</location>
    </subcellularLocation>
</comment>
<dbReference type="Proteomes" id="UP000419144">
    <property type="component" value="Unassembled WGS sequence"/>
</dbReference>
<dbReference type="PANTHER" id="PTHR16023:SF0">
    <property type="entry name" value="PROTEIN VAC14 HOMOLOG"/>
    <property type="match status" value="1"/>
</dbReference>
<dbReference type="GO" id="GO:0010008">
    <property type="term" value="C:endosome membrane"/>
    <property type="evidence" value="ECO:0007669"/>
    <property type="project" value="TreeGrafter"/>
</dbReference>
<dbReference type="InterPro" id="IPR011989">
    <property type="entry name" value="ARM-like"/>
</dbReference>
<evidence type="ECO:0000313" key="6">
    <source>
        <dbReference type="EMBL" id="GET87179.1"/>
    </source>
</evidence>
<evidence type="ECO:0000259" key="5">
    <source>
        <dbReference type="Pfam" id="PF11916"/>
    </source>
</evidence>
<feature type="domain" description="Vacuolar protein 14 C-terminal Fig4-binding" evidence="5">
    <location>
        <begin position="457"/>
        <end position="640"/>
    </location>
</feature>
<comment type="similarity">
    <text evidence="2">Belongs to the VAC14 family.</text>
</comment>
<protein>
    <recommendedName>
        <fullName evidence="5">Vacuolar protein 14 C-terminal Fig4-binding domain-containing protein</fullName>
    </recommendedName>
</protein>
<evidence type="ECO:0000256" key="1">
    <source>
        <dbReference type="ARBA" id="ARBA00004308"/>
    </source>
</evidence>
<dbReference type="InterPro" id="IPR021841">
    <property type="entry name" value="VAC14_Fig4p-bd"/>
</dbReference>
<dbReference type="InterPro" id="IPR016024">
    <property type="entry name" value="ARM-type_fold"/>
</dbReference>
<keyword evidence="7" id="KW-1185">Reference proteome</keyword>
<dbReference type="OrthoDB" id="5574975at2759"/>